<dbReference type="EMBL" id="CP027306">
    <property type="protein sequence ID" value="AXE82040.1"/>
    <property type="molecule type" value="Genomic_DNA"/>
</dbReference>
<dbReference type="KEGG" id="sata:C5746_39805"/>
<dbReference type="Proteomes" id="UP000252698">
    <property type="component" value="Chromosome"/>
</dbReference>
<accession>A0A2Z5JNL2</accession>
<evidence type="ECO:0000313" key="2">
    <source>
        <dbReference type="Proteomes" id="UP000252698"/>
    </source>
</evidence>
<protein>
    <submittedName>
        <fullName evidence="1">Uncharacterized protein</fullName>
    </submittedName>
</protein>
<evidence type="ECO:0000313" key="1">
    <source>
        <dbReference type="EMBL" id="AXE82040.1"/>
    </source>
</evidence>
<dbReference type="GeneID" id="95524424"/>
<dbReference type="AlphaFoldDB" id="A0A2Z5JNL2"/>
<gene>
    <name evidence="1" type="ORF">C5746_39805</name>
</gene>
<reference evidence="1 2" key="1">
    <citation type="journal article" date="2018" name="Front. Microbiol.">
        <title>Genome Sequencing of Streptomyces atratus SCSIOZH16 and Activation Production of Nocardamine via Metabolic Engineering.</title>
        <authorList>
            <person name="Li Y."/>
            <person name="Zhang C."/>
            <person name="Liu C."/>
            <person name="Ju J."/>
            <person name="Ma J."/>
        </authorList>
    </citation>
    <scope>NUCLEOTIDE SEQUENCE [LARGE SCALE GENOMIC DNA]</scope>
    <source>
        <strain evidence="1 2">SCSIO_ZH16</strain>
    </source>
</reference>
<dbReference type="RefSeq" id="WP_114248437.1">
    <property type="nucleotide sequence ID" value="NZ_CP027306.1"/>
</dbReference>
<proteinExistence type="predicted"/>
<organism evidence="1 2">
    <name type="scientific">Streptomyces atratus</name>
    <dbReference type="NCBI Taxonomy" id="1893"/>
    <lineage>
        <taxon>Bacteria</taxon>
        <taxon>Bacillati</taxon>
        <taxon>Actinomycetota</taxon>
        <taxon>Actinomycetes</taxon>
        <taxon>Kitasatosporales</taxon>
        <taxon>Streptomycetaceae</taxon>
        <taxon>Streptomyces</taxon>
    </lineage>
</organism>
<sequence>MGDWGIATWWGTGSPPRLPDRLGEDDRWAVRLGRVGYGGLWQMDTLSKWGVRSPTLRGHSQVVGVLPAADEVFTRGQGPLVAGFNYLVERAVPRRTAGRRGQAPDLLAGAADLLGAGSAAVVEDEGHPMLCLSQPVVIPTPVVEWPLDQLHRQPESARALFEALALAAPRGPHITRFLIGLWTAEYGYLHTGELTLDLLSHAYDCSGAAQIELTGIHQRLHGETRSGPWAHSDYFQFTPAATPTRPWPLSPGPRVGSH</sequence>
<name>A0A2Z5JNL2_STRAR</name>